<reference evidence="1 2" key="1">
    <citation type="submission" date="2020-03" db="EMBL/GenBank/DDBJ databases">
        <title>WGS of actinomycetes isolated from Thailand.</title>
        <authorList>
            <person name="Thawai C."/>
        </authorList>
    </citation>
    <scope>NUCLEOTIDE SEQUENCE [LARGE SCALE GENOMIC DNA]</scope>
    <source>
        <strain evidence="1 2">HSS6-12</strain>
    </source>
</reference>
<dbReference type="EMBL" id="JAATEO010000002">
    <property type="protein sequence ID" value="NJP30770.1"/>
    <property type="molecule type" value="Genomic_DNA"/>
</dbReference>
<dbReference type="Proteomes" id="UP000783871">
    <property type="component" value="Unassembled WGS sequence"/>
</dbReference>
<evidence type="ECO:0000313" key="1">
    <source>
        <dbReference type="EMBL" id="NJP30770.1"/>
    </source>
</evidence>
<name>A0ABX0Z456_9ACTN</name>
<dbReference type="RefSeq" id="WP_167999207.1">
    <property type="nucleotide sequence ID" value="NZ_JAATEO010000002.1"/>
</dbReference>
<gene>
    <name evidence="1" type="ORF">HCJ94_01870</name>
</gene>
<keyword evidence="2" id="KW-1185">Reference proteome</keyword>
<accession>A0ABX0Z456</accession>
<sequence>MTYTPPWRRACDCHCIVHHRLPRTTYNEPGCACSITCATQPITLLAHQWGSALFLDQGGDLWHVPAMANGIWDWDRAAEIDARADVHDTGLVIEHLLRQAATVLGTPVD</sequence>
<proteinExistence type="predicted"/>
<organism evidence="1 2">
    <name type="scientific">Micromonospora thermarum</name>
    <dbReference type="NCBI Taxonomy" id="2720024"/>
    <lineage>
        <taxon>Bacteria</taxon>
        <taxon>Bacillati</taxon>
        <taxon>Actinomycetota</taxon>
        <taxon>Actinomycetes</taxon>
        <taxon>Micromonosporales</taxon>
        <taxon>Micromonosporaceae</taxon>
        <taxon>Micromonospora</taxon>
    </lineage>
</organism>
<comment type="caution">
    <text evidence="1">The sequence shown here is derived from an EMBL/GenBank/DDBJ whole genome shotgun (WGS) entry which is preliminary data.</text>
</comment>
<evidence type="ECO:0000313" key="2">
    <source>
        <dbReference type="Proteomes" id="UP000783871"/>
    </source>
</evidence>
<protein>
    <submittedName>
        <fullName evidence="1">Uncharacterized protein</fullName>
    </submittedName>
</protein>